<dbReference type="InterPro" id="IPR000971">
    <property type="entry name" value="Globin"/>
</dbReference>
<keyword evidence="4" id="KW-1185">Reference proteome</keyword>
<keyword evidence="1" id="KW-0813">Transport</keyword>
<dbReference type="CDD" id="cd01040">
    <property type="entry name" value="Mb-like"/>
    <property type="match status" value="1"/>
</dbReference>
<keyword evidence="1" id="KW-0479">Metal-binding</keyword>
<dbReference type="OrthoDB" id="5820458at2759"/>
<accession>A0A016UEU5</accession>
<evidence type="ECO:0000313" key="3">
    <source>
        <dbReference type="EMBL" id="EYC13436.1"/>
    </source>
</evidence>
<reference evidence="4" key="1">
    <citation type="journal article" date="2015" name="Nat. Genet.">
        <title>The genome and transcriptome of the zoonotic hookworm Ancylostoma ceylanicum identify infection-specific gene families.</title>
        <authorList>
            <person name="Schwarz E.M."/>
            <person name="Hu Y."/>
            <person name="Antoshechkin I."/>
            <person name="Miller M.M."/>
            <person name="Sternberg P.W."/>
            <person name="Aroian R.V."/>
        </authorList>
    </citation>
    <scope>NUCLEOTIDE SEQUENCE</scope>
    <source>
        <strain evidence="4">HY135</strain>
    </source>
</reference>
<comment type="caution">
    <text evidence="3">The sequence shown here is derived from an EMBL/GenBank/DDBJ whole genome shotgun (WGS) entry which is preliminary data.</text>
</comment>
<sequence length="107" mass="12493">MLPASEVKKLVKSSLERVAIGKEPKEVQGAKDFYKYMFTHHPDLRRYFKGAESFTAEDVQKSERFDKQGQRILLAVYILADTFDDVSMAHFFIGDIYFREEKGEKSY</sequence>
<proteinExistence type="inferred from homology"/>
<keyword evidence="1" id="KW-0561">Oxygen transport</keyword>
<dbReference type="EMBL" id="JARK01001380">
    <property type="protein sequence ID" value="EYC13436.1"/>
    <property type="molecule type" value="Genomic_DNA"/>
</dbReference>
<dbReference type="InterPro" id="IPR009050">
    <property type="entry name" value="Globin-like_sf"/>
</dbReference>
<evidence type="ECO:0000256" key="1">
    <source>
        <dbReference type="RuleBase" id="RU000356"/>
    </source>
</evidence>
<organism evidence="3 4">
    <name type="scientific">Ancylostoma ceylanicum</name>
    <dbReference type="NCBI Taxonomy" id="53326"/>
    <lineage>
        <taxon>Eukaryota</taxon>
        <taxon>Metazoa</taxon>
        <taxon>Ecdysozoa</taxon>
        <taxon>Nematoda</taxon>
        <taxon>Chromadorea</taxon>
        <taxon>Rhabditida</taxon>
        <taxon>Rhabditina</taxon>
        <taxon>Rhabditomorpha</taxon>
        <taxon>Strongyloidea</taxon>
        <taxon>Ancylostomatidae</taxon>
        <taxon>Ancylostomatinae</taxon>
        <taxon>Ancylostoma</taxon>
    </lineage>
</organism>
<dbReference type="GO" id="GO:0019825">
    <property type="term" value="F:oxygen binding"/>
    <property type="evidence" value="ECO:0007669"/>
    <property type="project" value="InterPro"/>
</dbReference>
<dbReference type="SUPFAM" id="SSF46458">
    <property type="entry name" value="Globin-like"/>
    <property type="match status" value="1"/>
</dbReference>
<dbReference type="InterPro" id="IPR044399">
    <property type="entry name" value="Mb-like_M"/>
</dbReference>
<dbReference type="Pfam" id="PF00042">
    <property type="entry name" value="Globin"/>
    <property type="match status" value="1"/>
</dbReference>
<keyword evidence="1" id="KW-0349">Heme</keyword>
<evidence type="ECO:0000259" key="2">
    <source>
        <dbReference type="PROSITE" id="PS01033"/>
    </source>
</evidence>
<dbReference type="Proteomes" id="UP000024635">
    <property type="component" value="Unassembled WGS sequence"/>
</dbReference>
<keyword evidence="1" id="KW-0408">Iron</keyword>
<evidence type="ECO:0000313" key="4">
    <source>
        <dbReference type="Proteomes" id="UP000024635"/>
    </source>
</evidence>
<feature type="domain" description="Globin" evidence="2">
    <location>
        <begin position="1"/>
        <end position="107"/>
    </location>
</feature>
<protein>
    <recommendedName>
        <fullName evidence="2">Globin domain-containing protein</fullName>
    </recommendedName>
</protein>
<dbReference type="PROSITE" id="PS01033">
    <property type="entry name" value="GLOBIN"/>
    <property type="match status" value="1"/>
</dbReference>
<gene>
    <name evidence="3" type="primary">Acey_s0044.g991</name>
    <name evidence="3" type="ORF">Y032_0044g991</name>
</gene>
<dbReference type="GO" id="GO:0020037">
    <property type="term" value="F:heme binding"/>
    <property type="evidence" value="ECO:0007669"/>
    <property type="project" value="InterPro"/>
</dbReference>
<dbReference type="AlphaFoldDB" id="A0A016UEU5"/>
<dbReference type="InterPro" id="IPR012292">
    <property type="entry name" value="Globin/Proto"/>
</dbReference>
<comment type="similarity">
    <text evidence="1">Belongs to the globin family.</text>
</comment>
<dbReference type="GO" id="GO:0005344">
    <property type="term" value="F:oxygen carrier activity"/>
    <property type="evidence" value="ECO:0007669"/>
    <property type="project" value="UniProtKB-KW"/>
</dbReference>
<dbReference type="Gene3D" id="1.10.490.10">
    <property type="entry name" value="Globins"/>
    <property type="match status" value="1"/>
</dbReference>
<name>A0A016UEU5_9BILA</name>